<dbReference type="Gene3D" id="1.10.260.40">
    <property type="entry name" value="lambda repressor-like DNA-binding domains"/>
    <property type="match status" value="1"/>
</dbReference>
<dbReference type="AlphaFoldDB" id="A0A7G8PZC0"/>
<evidence type="ECO:0000313" key="2">
    <source>
        <dbReference type="Proteomes" id="UP000515873"/>
    </source>
</evidence>
<dbReference type="EMBL" id="CP060412">
    <property type="protein sequence ID" value="QNJ99877.1"/>
    <property type="molecule type" value="Genomic_DNA"/>
</dbReference>
<sequence length="109" mass="12110">MLPTAPILLVPLHPRMEIDAAVPARSPSAVLRDDYMLPHAISAADLALRTGIPAWHIRRMLIGSPFYPEESHRLAAVLGTSALYWLVLQARFELERVLREAAPGELDVH</sequence>
<dbReference type="GO" id="GO:0003677">
    <property type="term" value="F:DNA binding"/>
    <property type="evidence" value="ECO:0007669"/>
    <property type="project" value="InterPro"/>
</dbReference>
<protein>
    <recommendedName>
        <fullName evidence="3">Addiction module antidote protein, HigA family</fullName>
    </recommendedName>
</protein>
<gene>
    <name evidence="1" type="ORF">H8F01_12075</name>
</gene>
<dbReference type="KEGG" id="dtl:H8F01_12075"/>
<dbReference type="RefSeq" id="WP_187055368.1">
    <property type="nucleotide sequence ID" value="NZ_CP060412.1"/>
</dbReference>
<accession>A0A7G8PZC0</accession>
<evidence type="ECO:0000313" key="1">
    <source>
        <dbReference type="EMBL" id="QNJ99877.1"/>
    </source>
</evidence>
<reference evidence="1 2" key="1">
    <citation type="submission" date="2020-08" db="EMBL/GenBank/DDBJ databases">
        <title>Dyella sp. G9 isolated from forest soil.</title>
        <authorList>
            <person name="Fu J."/>
            <person name="Qiu L."/>
        </authorList>
    </citation>
    <scope>NUCLEOTIDE SEQUENCE [LARGE SCALE GENOMIC DNA]</scope>
    <source>
        <strain evidence="1 2">G9</strain>
    </source>
</reference>
<proteinExistence type="predicted"/>
<dbReference type="Proteomes" id="UP000515873">
    <property type="component" value="Chromosome"/>
</dbReference>
<dbReference type="InterPro" id="IPR010982">
    <property type="entry name" value="Lambda_DNA-bd_dom_sf"/>
</dbReference>
<organism evidence="1 2">
    <name type="scientific">Dyella telluris</name>
    <dbReference type="NCBI Taxonomy" id="2763498"/>
    <lineage>
        <taxon>Bacteria</taxon>
        <taxon>Pseudomonadati</taxon>
        <taxon>Pseudomonadota</taxon>
        <taxon>Gammaproteobacteria</taxon>
        <taxon>Lysobacterales</taxon>
        <taxon>Rhodanobacteraceae</taxon>
        <taxon>Dyella</taxon>
    </lineage>
</organism>
<dbReference type="SUPFAM" id="SSF47413">
    <property type="entry name" value="lambda repressor-like DNA-binding domains"/>
    <property type="match status" value="1"/>
</dbReference>
<name>A0A7G8PZC0_9GAMM</name>
<keyword evidence="2" id="KW-1185">Reference proteome</keyword>
<evidence type="ECO:0008006" key="3">
    <source>
        <dbReference type="Google" id="ProtNLM"/>
    </source>
</evidence>